<evidence type="ECO:0000313" key="1">
    <source>
        <dbReference type="EMBL" id="CAF3756656.1"/>
    </source>
</evidence>
<evidence type="ECO:0000313" key="2">
    <source>
        <dbReference type="Proteomes" id="UP000663836"/>
    </source>
</evidence>
<dbReference type="InterPro" id="IPR047803">
    <property type="entry name" value="DCD1A/B-like"/>
</dbReference>
<protein>
    <submittedName>
        <fullName evidence="1">Uncharacterized protein</fullName>
    </submittedName>
</protein>
<dbReference type="EMBL" id="CAJOBD010001072">
    <property type="protein sequence ID" value="CAF3756656.1"/>
    <property type="molecule type" value="Genomic_DNA"/>
</dbReference>
<dbReference type="PANTHER" id="PTHR35190:SF2">
    <property type="entry name" value="PROTEIN DCD1B"/>
    <property type="match status" value="1"/>
</dbReference>
<sequence>MQEWSYLRGALVMLAGAGGGGAKILKFVIQKIEFIFQAIYPELAREIIAYPNLISVKIDYGFPGDLNPCSRLYYLFIGLFLVIQTSSSYKPSSIKNLGAFCANDTSHGYPNLNPIDQSQPRLINKVENGTLYQIGSGDDQIWLIHVYGNTGYDFGYAYGTLLRDQIHKVLPRAWTHFQQEIIDSLKDLKLPKWFENIIVNQGLDVALDFQNELVKKYTDEEIYNEMRGLADASQIDYKIVTRLHMLGEITRGRCSLYGLWGNVTLGGKTLQLRALDWDVDAGLQDYPVVTIYHPRTSKLGHAFANVAWAGYIGTLTGMSSLRLGISEIGVSFPDNTFGDESMSGLPFIFVERYILQYSETLDDALSFISDVRRTCHLILGVADGKLGTARMIQYSHSKVNFFDDQNLQPLADWHPRIPNAVYSGMDWLCPSRQYKLYRAIIDQYGQITPELSIKNITSIVKTGDLHVGVYDLTDNIMYVANARGTDEQGPKEAYNRQFVKIDLNIEFARQQ</sequence>
<accession>A0A818YME1</accession>
<dbReference type="Proteomes" id="UP000663836">
    <property type="component" value="Unassembled WGS sequence"/>
</dbReference>
<proteinExistence type="predicted"/>
<dbReference type="AlphaFoldDB" id="A0A818YME1"/>
<dbReference type="InterPro" id="IPR047794">
    <property type="entry name" value="C45_proenzyme-like"/>
</dbReference>
<dbReference type="PANTHER" id="PTHR35190">
    <property type="entry name" value="PROTEIN DCD1B"/>
    <property type="match status" value="1"/>
</dbReference>
<dbReference type="Gene3D" id="3.60.60.10">
    <property type="entry name" value="Penicillin V Acylase, Chain A"/>
    <property type="match status" value="1"/>
</dbReference>
<reference evidence="1" key="1">
    <citation type="submission" date="2021-02" db="EMBL/GenBank/DDBJ databases">
        <authorList>
            <person name="Nowell W R."/>
        </authorList>
    </citation>
    <scope>NUCLEOTIDE SEQUENCE</scope>
</reference>
<gene>
    <name evidence="1" type="ORF">JBS370_LOCUS12878</name>
</gene>
<organism evidence="1 2">
    <name type="scientific">Rotaria sordida</name>
    <dbReference type="NCBI Taxonomy" id="392033"/>
    <lineage>
        <taxon>Eukaryota</taxon>
        <taxon>Metazoa</taxon>
        <taxon>Spiralia</taxon>
        <taxon>Gnathifera</taxon>
        <taxon>Rotifera</taxon>
        <taxon>Eurotatoria</taxon>
        <taxon>Bdelloidea</taxon>
        <taxon>Philodinida</taxon>
        <taxon>Philodinidae</taxon>
        <taxon>Rotaria</taxon>
    </lineage>
</organism>
<dbReference type="NCBIfam" id="NF040521">
    <property type="entry name" value="C45_proenzyme"/>
    <property type="match status" value="1"/>
</dbReference>
<name>A0A818YME1_9BILA</name>
<comment type="caution">
    <text evidence="1">The sequence shown here is derived from an EMBL/GenBank/DDBJ whole genome shotgun (WGS) entry which is preliminary data.</text>
</comment>